<evidence type="ECO:0000313" key="3">
    <source>
        <dbReference type="Proteomes" id="UP000565613"/>
    </source>
</evidence>
<dbReference type="PROSITE" id="PS51186">
    <property type="entry name" value="GNAT"/>
    <property type="match status" value="1"/>
</dbReference>
<accession>A0A7X9XZH1</accession>
<proteinExistence type="predicted"/>
<dbReference type="SUPFAM" id="SSF55729">
    <property type="entry name" value="Acyl-CoA N-acyltransferases (Nat)"/>
    <property type="match status" value="1"/>
</dbReference>
<dbReference type="GO" id="GO:0016747">
    <property type="term" value="F:acyltransferase activity, transferring groups other than amino-acyl groups"/>
    <property type="evidence" value="ECO:0007669"/>
    <property type="project" value="InterPro"/>
</dbReference>
<comment type="caution">
    <text evidence="2">The sequence shown here is derived from an EMBL/GenBank/DDBJ whole genome shotgun (WGS) entry which is preliminary data.</text>
</comment>
<name>A0A7X9XZH1_9ACTN</name>
<dbReference type="AlphaFoldDB" id="A0A7X9XZH1"/>
<dbReference type="RefSeq" id="WP_170103097.1">
    <property type="nucleotide sequence ID" value="NZ_JABAGR010000001.1"/>
</dbReference>
<keyword evidence="2" id="KW-0808">Transferase</keyword>
<evidence type="ECO:0000313" key="2">
    <source>
        <dbReference type="EMBL" id="NMF25003.1"/>
    </source>
</evidence>
<feature type="domain" description="N-acetyltransferase" evidence="1">
    <location>
        <begin position="8"/>
        <end position="163"/>
    </location>
</feature>
<dbReference type="InterPro" id="IPR016181">
    <property type="entry name" value="Acyl_CoA_acyltransferase"/>
</dbReference>
<dbReference type="EMBL" id="JABAGR010000001">
    <property type="protein sequence ID" value="NMF25003.1"/>
    <property type="molecule type" value="Genomic_DNA"/>
</dbReference>
<reference evidence="2 3" key="1">
    <citation type="submission" date="2020-04" db="EMBL/GenBank/DDBJ databases">
        <authorList>
            <person name="Hitch T.C.A."/>
            <person name="Wylensek D."/>
            <person name="Clavel T."/>
        </authorList>
    </citation>
    <scope>NUCLEOTIDE SEQUENCE [LARGE SCALE GENOMIC DNA]</scope>
    <source>
        <strain evidence="2 3">105184</strain>
    </source>
</reference>
<organism evidence="2 3">
    <name type="scientific">Parafannyhessea umbonata</name>
    <dbReference type="NCBI Taxonomy" id="604330"/>
    <lineage>
        <taxon>Bacteria</taxon>
        <taxon>Bacillati</taxon>
        <taxon>Actinomycetota</taxon>
        <taxon>Coriobacteriia</taxon>
        <taxon>Coriobacteriales</taxon>
        <taxon>Atopobiaceae</taxon>
        <taxon>Parafannyhessea</taxon>
    </lineage>
</organism>
<dbReference type="PANTHER" id="PTHR43792">
    <property type="entry name" value="GNAT FAMILY, PUTATIVE (AFU_ORTHOLOGUE AFUA_3G00765)-RELATED-RELATED"/>
    <property type="match status" value="1"/>
</dbReference>
<evidence type="ECO:0000259" key="1">
    <source>
        <dbReference type="PROSITE" id="PS51186"/>
    </source>
</evidence>
<dbReference type="Proteomes" id="UP000565613">
    <property type="component" value="Unassembled WGS sequence"/>
</dbReference>
<dbReference type="PANTHER" id="PTHR43792:SF1">
    <property type="entry name" value="N-ACETYLTRANSFERASE DOMAIN-CONTAINING PROTEIN"/>
    <property type="match status" value="1"/>
</dbReference>
<gene>
    <name evidence="2" type="ORF">HF885_00900</name>
</gene>
<dbReference type="Gene3D" id="3.40.630.30">
    <property type="match status" value="1"/>
</dbReference>
<protein>
    <submittedName>
        <fullName evidence="2">GNAT family N-acetyltransferase</fullName>
    </submittedName>
</protein>
<dbReference type="InterPro" id="IPR000182">
    <property type="entry name" value="GNAT_dom"/>
</dbReference>
<dbReference type="InterPro" id="IPR051531">
    <property type="entry name" value="N-acetyltransferase"/>
</dbReference>
<dbReference type="Pfam" id="PF13302">
    <property type="entry name" value="Acetyltransf_3"/>
    <property type="match status" value="1"/>
</dbReference>
<sequence length="179" mass="19793">MELRTKRLLLRPWASSDAEALYQLARDSEVGPAAGWPPHADVAESLRTIEDVLSAPETYAVVRSCDGALVGCVALRFGEDSCSGLDAEPELGFWVGRPYWGCGYVTEAASCLVARAFADLGCDAVWCCHYDGNARSARVQHKLGFEFVRTDPHGDTRLGYTLPEVENVLRRERWGRMRA</sequence>